<dbReference type="InterPro" id="IPR003918">
    <property type="entry name" value="NADH_UbQ_OxRdtase"/>
</dbReference>
<feature type="region of interest" description="Disordered" evidence="8">
    <location>
        <begin position="443"/>
        <end position="462"/>
    </location>
</feature>
<evidence type="ECO:0000256" key="3">
    <source>
        <dbReference type="ARBA" id="ARBA00022475"/>
    </source>
</evidence>
<keyword evidence="3" id="KW-1003">Cell membrane</keyword>
<dbReference type="NCBIfam" id="NF009308">
    <property type="entry name" value="PRK12665.1"/>
    <property type="match status" value="1"/>
</dbReference>
<dbReference type="RefSeq" id="WP_168100958.1">
    <property type="nucleotide sequence ID" value="NZ_JAATEN010000004.1"/>
</dbReference>
<comment type="subcellular location">
    <subcellularLocation>
        <location evidence="1">Cell membrane</location>
        <topology evidence="1">Multi-pass membrane protein</topology>
    </subcellularLocation>
    <subcellularLocation>
        <location evidence="7">Membrane</location>
        <topology evidence="7">Multi-pass membrane protein</topology>
    </subcellularLocation>
</comment>
<evidence type="ECO:0000313" key="11">
    <source>
        <dbReference type="EMBL" id="NJQ00362.1"/>
    </source>
</evidence>
<dbReference type="PANTHER" id="PTHR42703:SF1">
    <property type="entry name" value="NA(+)_H(+) ANTIPORTER SUBUNIT D1"/>
    <property type="match status" value="1"/>
</dbReference>
<keyword evidence="6 9" id="KW-0472">Membrane</keyword>
<dbReference type="PRINTS" id="PR01437">
    <property type="entry name" value="NUOXDRDTASE4"/>
</dbReference>
<evidence type="ECO:0000256" key="4">
    <source>
        <dbReference type="ARBA" id="ARBA00022692"/>
    </source>
</evidence>
<feature type="transmembrane region" description="Helical" evidence="9">
    <location>
        <begin position="238"/>
        <end position="259"/>
    </location>
</feature>
<dbReference type="PANTHER" id="PTHR42703">
    <property type="entry name" value="NADH DEHYDROGENASE"/>
    <property type="match status" value="1"/>
</dbReference>
<feature type="domain" description="NADH:quinone oxidoreductase/Mrp antiporter transmembrane" evidence="10">
    <location>
        <begin position="129"/>
        <end position="416"/>
    </location>
</feature>
<dbReference type="InterPro" id="IPR050586">
    <property type="entry name" value="CPA3_Na-H_Antiporter_D"/>
</dbReference>
<proteinExistence type="inferred from homology"/>
<feature type="transmembrane region" description="Helical" evidence="9">
    <location>
        <begin position="367"/>
        <end position="386"/>
    </location>
</feature>
<evidence type="ECO:0000256" key="6">
    <source>
        <dbReference type="ARBA" id="ARBA00023136"/>
    </source>
</evidence>
<gene>
    <name evidence="11" type="ORF">HCK00_07385</name>
</gene>
<feature type="transmembrane region" description="Helical" evidence="9">
    <location>
        <begin position="469"/>
        <end position="492"/>
    </location>
</feature>
<sequence length="519" mass="53651">MNLLLALPVLLPVTAAGVSMGLRNHPTAQRWLSTGVLAAVVVTAFALLVLADRHGPLVLSAGGWQAPTGIALVADRLAALLLSISLLVALAVLVFAVGQGAADPGHGRTAAFHPAYLTLTAGVGLVFLSGDLFNLFVAFEMALGASYVLITLDAGERRTRAGMTYTVISLTSSMLFLTAIGLLYAATGTVSLAQLGERTAGLPDGVAAALGLLLLVVFGIKSALVPLHFWLPDSYPTAPAPITAVFAALLTKMGVYAMVRTQTLVFPREGPWVLLAVLAIATMLVGILGALAQDDINRLLCFTLVSHIGFMLFGLALFDVAGLTGTILYIVHHIVVQATLFLVAGLVVRRAGTPDLRRLECLPPPAVLLAVLFLPPALSLSGIPPFSGFVAKLALLQAGLAEGGPAAYALVAAALLTSLLTLGAMVRLGRRVFLGGREEAGRGGGRLLPEPDAGNGPGAPRTPRVQLRLMAGAAAGMALTGLALAVCAGPLARISERAAEDLLRQDTYRTAVLVTEGHR</sequence>
<feature type="transmembrane region" description="Helical" evidence="9">
    <location>
        <begin position="206"/>
        <end position="231"/>
    </location>
</feature>
<evidence type="ECO:0000256" key="5">
    <source>
        <dbReference type="ARBA" id="ARBA00022989"/>
    </source>
</evidence>
<reference evidence="11 12" key="1">
    <citation type="submission" date="2020-03" db="EMBL/GenBank/DDBJ databases">
        <title>WGS of actinomycetes isolated from Thailand.</title>
        <authorList>
            <person name="Thawai C."/>
        </authorList>
    </citation>
    <scope>NUCLEOTIDE SEQUENCE [LARGE SCALE GENOMIC DNA]</scope>
    <source>
        <strain evidence="11 12">PLAI 1-29</strain>
    </source>
</reference>
<feature type="transmembrane region" description="Helical" evidence="9">
    <location>
        <begin position="327"/>
        <end position="347"/>
    </location>
</feature>
<feature type="transmembrane region" description="Helical" evidence="9">
    <location>
        <begin position="31"/>
        <end position="50"/>
    </location>
</feature>
<evidence type="ECO:0000256" key="9">
    <source>
        <dbReference type="SAM" id="Phobius"/>
    </source>
</evidence>
<evidence type="ECO:0000313" key="12">
    <source>
        <dbReference type="Proteomes" id="UP000695264"/>
    </source>
</evidence>
<dbReference type="InterPro" id="IPR001750">
    <property type="entry name" value="ND/Mrp_TM"/>
</dbReference>
<feature type="transmembrane region" description="Helical" evidence="9">
    <location>
        <begin position="271"/>
        <end position="292"/>
    </location>
</feature>
<dbReference type="Proteomes" id="UP000695264">
    <property type="component" value="Unassembled WGS sequence"/>
</dbReference>
<organism evidence="11 12">
    <name type="scientific">Streptomyces zingiberis</name>
    <dbReference type="NCBI Taxonomy" id="2053010"/>
    <lineage>
        <taxon>Bacteria</taxon>
        <taxon>Bacillati</taxon>
        <taxon>Actinomycetota</taxon>
        <taxon>Actinomycetes</taxon>
        <taxon>Kitasatosporales</taxon>
        <taxon>Streptomycetaceae</taxon>
        <taxon>Streptomyces</taxon>
    </lineage>
</organism>
<name>A0ABX1BRL8_9ACTN</name>
<feature type="transmembrane region" description="Helical" evidence="9">
    <location>
        <begin position="80"/>
        <end position="98"/>
    </location>
</feature>
<feature type="transmembrane region" description="Helical" evidence="9">
    <location>
        <begin position="110"/>
        <end position="129"/>
    </location>
</feature>
<feature type="transmembrane region" description="Helical" evidence="9">
    <location>
        <begin position="164"/>
        <end position="186"/>
    </location>
</feature>
<keyword evidence="12" id="KW-1185">Reference proteome</keyword>
<dbReference type="Pfam" id="PF00361">
    <property type="entry name" value="Proton_antipo_M"/>
    <property type="match status" value="1"/>
</dbReference>
<keyword evidence="4 7" id="KW-0812">Transmembrane</keyword>
<comment type="similarity">
    <text evidence="2">Belongs to the CPA3 antiporters (TC 2.A.63) subunit D family.</text>
</comment>
<dbReference type="EMBL" id="JAATEN010000004">
    <property type="protein sequence ID" value="NJQ00362.1"/>
    <property type="molecule type" value="Genomic_DNA"/>
</dbReference>
<evidence type="ECO:0000256" key="8">
    <source>
        <dbReference type="SAM" id="MobiDB-lite"/>
    </source>
</evidence>
<evidence type="ECO:0000256" key="1">
    <source>
        <dbReference type="ARBA" id="ARBA00004651"/>
    </source>
</evidence>
<comment type="caution">
    <text evidence="11">The sequence shown here is derived from an EMBL/GenBank/DDBJ whole genome shotgun (WGS) entry which is preliminary data.</text>
</comment>
<evidence type="ECO:0000259" key="10">
    <source>
        <dbReference type="Pfam" id="PF00361"/>
    </source>
</evidence>
<evidence type="ECO:0000256" key="7">
    <source>
        <dbReference type="RuleBase" id="RU000320"/>
    </source>
</evidence>
<keyword evidence="5 9" id="KW-1133">Transmembrane helix</keyword>
<accession>A0ABX1BRL8</accession>
<evidence type="ECO:0000256" key="2">
    <source>
        <dbReference type="ARBA" id="ARBA00005346"/>
    </source>
</evidence>
<feature type="transmembrane region" description="Helical" evidence="9">
    <location>
        <begin position="299"/>
        <end position="321"/>
    </location>
</feature>
<protein>
    <submittedName>
        <fullName evidence="11">Na+/H+ antiporter subunit D</fullName>
    </submittedName>
</protein>
<feature type="transmembrane region" description="Helical" evidence="9">
    <location>
        <begin position="406"/>
        <end position="428"/>
    </location>
</feature>